<dbReference type="EMBL" id="AOSK01000087">
    <property type="protein sequence ID" value="EYD75303.1"/>
    <property type="molecule type" value="Genomic_DNA"/>
</dbReference>
<proteinExistence type="predicted"/>
<protein>
    <submittedName>
        <fullName evidence="1">Uncharacterized protein</fullName>
    </submittedName>
</protein>
<keyword evidence="2" id="KW-1185">Reference proteome</keyword>
<evidence type="ECO:0000313" key="1">
    <source>
        <dbReference type="EMBL" id="EYD75303.1"/>
    </source>
</evidence>
<dbReference type="STRING" id="442562.Rumeso_03127"/>
<name>A0A017HMA6_9RHOB</name>
<dbReference type="Proteomes" id="UP000019666">
    <property type="component" value="Unassembled WGS sequence"/>
</dbReference>
<reference evidence="1 2" key="1">
    <citation type="submission" date="2013-02" db="EMBL/GenBank/DDBJ databases">
        <authorList>
            <person name="Fiebig A."/>
            <person name="Goeker M."/>
            <person name="Klenk H.-P.P."/>
        </authorList>
    </citation>
    <scope>NUCLEOTIDE SEQUENCE [LARGE SCALE GENOMIC DNA]</scope>
    <source>
        <strain evidence="1 2">DSM 19309</strain>
    </source>
</reference>
<accession>A0A017HMA6</accession>
<sequence>MLRRLRRDVARRAELSRTDGPPDGSFDAVMANDTISAMARPPSPERALIMRGALKMLLNKVKKQLGDQGVEVASRYLDPIDEVATNLGCSTAQIKRLRADVRSIAEQLADEVRP</sequence>
<dbReference type="AlphaFoldDB" id="A0A017HMA6"/>
<gene>
    <name evidence="1" type="ORF">Rumeso_03127</name>
</gene>
<organism evidence="1 2">
    <name type="scientific">Rubellimicrobium mesophilum DSM 19309</name>
    <dbReference type="NCBI Taxonomy" id="442562"/>
    <lineage>
        <taxon>Bacteria</taxon>
        <taxon>Pseudomonadati</taxon>
        <taxon>Pseudomonadota</taxon>
        <taxon>Alphaproteobacteria</taxon>
        <taxon>Rhodobacterales</taxon>
        <taxon>Roseobacteraceae</taxon>
        <taxon>Rubellimicrobium</taxon>
    </lineage>
</organism>
<dbReference type="HOGENOM" id="CLU_2119302_0_0_5"/>
<evidence type="ECO:0000313" key="2">
    <source>
        <dbReference type="Proteomes" id="UP000019666"/>
    </source>
</evidence>
<comment type="caution">
    <text evidence="1">The sequence shown here is derived from an EMBL/GenBank/DDBJ whole genome shotgun (WGS) entry which is preliminary data.</text>
</comment>